<reference evidence="3" key="1">
    <citation type="submission" date="2016-10" db="EMBL/GenBank/DDBJ databases">
        <authorList>
            <person name="Varghese N."/>
            <person name="Submissions S."/>
        </authorList>
    </citation>
    <scope>NUCLEOTIDE SEQUENCE [LARGE SCALE GENOMIC DNA]</scope>
    <source>
        <strain evidence="3">DSM 45422</strain>
    </source>
</reference>
<dbReference type="AlphaFoldDB" id="A0A1H3B482"/>
<dbReference type="RefSeq" id="WP_091150675.1">
    <property type="nucleotide sequence ID" value="NZ_FNOT01000001.1"/>
</dbReference>
<dbReference type="InterPro" id="IPR029058">
    <property type="entry name" value="AB_hydrolase_fold"/>
</dbReference>
<dbReference type="GO" id="GO:0016787">
    <property type="term" value="F:hydrolase activity"/>
    <property type="evidence" value="ECO:0007669"/>
    <property type="project" value="InterPro"/>
</dbReference>
<dbReference type="EMBL" id="FNOT01000001">
    <property type="protein sequence ID" value="SDX36747.1"/>
    <property type="molecule type" value="Genomic_DNA"/>
</dbReference>
<dbReference type="PANTHER" id="PTHR46623:SF6">
    <property type="entry name" value="ALPHA_BETA-HYDROLASES SUPERFAMILY PROTEIN"/>
    <property type="match status" value="1"/>
</dbReference>
<dbReference type="Pfam" id="PF01738">
    <property type="entry name" value="DLH"/>
    <property type="match status" value="1"/>
</dbReference>
<dbReference type="SUPFAM" id="SSF53474">
    <property type="entry name" value="alpha/beta-Hydrolases"/>
    <property type="match status" value="1"/>
</dbReference>
<proteinExistence type="predicted"/>
<dbReference type="InterPro" id="IPR002925">
    <property type="entry name" value="Dienelactn_hydro"/>
</dbReference>
<dbReference type="STRING" id="1137993.SAMN05660209_00298"/>
<feature type="domain" description="Dienelactone hydrolase" evidence="1">
    <location>
        <begin position="17"/>
        <end position="233"/>
    </location>
</feature>
<evidence type="ECO:0000259" key="1">
    <source>
        <dbReference type="Pfam" id="PF01738"/>
    </source>
</evidence>
<dbReference type="OrthoDB" id="3208682at2"/>
<gene>
    <name evidence="2" type="ORF">SAMN05660209_00298</name>
</gene>
<keyword evidence="3" id="KW-1185">Reference proteome</keyword>
<organism evidence="2 3">
    <name type="scientific">Geodermatophilus africanus</name>
    <dbReference type="NCBI Taxonomy" id="1137993"/>
    <lineage>
        <taxon>Bacteria</taxon>
        <taxon>Bacillati</taxon>
        <taxon>Actinomycetota</taxon>
        <taxon>Actinomycetes</taxon>
        <taxon>Geodermatophilales</taxon>
        <taxon>Geodermatophilaceae</taxon>
        <taxon>Geodermatophilus</taxon>
    </lineage>
</organism>
<dbReference type="InterPro" id="IPR051049">
    <property type="entry name" value="Dienelactone_hydrolase-like"/>
</dbReference>
<dbReference type="PANTHER" id="PTHR46623">
    <property type="entry name" value="CARBOXYMETHYLENEBUTENOLIDASE-RELATED"/>
    <property type="match status" value="1"/>
</dbReference>
<evidence type="ECO:0000313" key="3">
    <source>
        <dbReference type="Proteomes" id="UP000198921"/>
    </source>
</evidence>
<dbReference type="Gene3D" id="3.40.50.1820">
    <property type="entry name" value="alpha/beta hydrolase"/>
    <property type="match status" value="1"/>
</dbReference>
<protein>
    <submittedName>
        <fullName evidence="2">Carboxymethylenebutenolidase</fullName>
    </submittedName>
</protein>
<evidence type="ECO:0000313" key="2">
    <source>
        <dbReference type="EMBL" id="SDX36747.1"/>
    </source>
</evidence>
<accession>A0A1H3B482</accession>
<name>A0A1H3B482_9ACTN</name>
<sequence>MPETTVPGGASAPGLRAHLAVPPVGEGPWPGVVVVHEAFGLNDDTRAQADRLAVAGYLALAPDLFSAGGALRCLTRTFGDLFRQEGPAFGDLEAARGWLAGRADCTGRVGVVGFCMGGGFALLAATRGFDVAAPNYGMLPRDAERVLAGACPVVASYGRRDRALRGAAQRLERVLTEHGVPHDVREYPDAGHSFMNRHDSGPFAVLEQVAGLSHHHPSAEDAWARILRFLDTHLRAAGDP</sequence>
<dbReference type="Proteomes" id="UP000198921">
    <property type="component" value="Unassembled WGS sequence"/>
</dbReference>